<accession>A0ABQ4DQT3</accession>
<feature type="domain" description="Solute-binding protein family 5" evidence="2">
    <location>
        <begin position="81"/>
        <end position="431"/>
    </location>
</feature>
<sequence>MRARPAALAATTALLVPLSACASGADGAGGDAVASPGGAPDRPLVVAGSYEVHNVDPTTAGGLFTRLEVAETLVATDLDGTLVPGLATSWEASEDQLTWTFSLRETATFHDGTDVDADAVATALTRAHSTEGTPIATAPIADVGGEGDTVTVTLTEPFASLPAVAADTTGQVLAPASYGADGSVTQVIGSGPYEVVEVVAPSSVVVTAADTWDGDAPAITDVRYQSVGRSEARALMATSGDADLVLGMDPTALAGMATADGLTTLSVTLPRTVLLKLDGADPALGDPAVRTAISLALDREGMATAILKDPELAATQLFAPSLTEWHDEDLEPLTYDQDEARSLLAAAGWTPGSGGTLEKDGQRLTVTLRTFPDRAELPPLATAIQAALAAVGIEVEVLVGNSSEIPAAHAAGTLDLALYSRNVALVPDPLVTLLTDLAPEGADWGVMNWQDAGLTAALGTLADGATGDEAAAARAEVTSTLQEQLPLIPVAWYRQSAVVSDAVDGLELDPLERSWRLSAATWSAAAAG</sequence>
<dbReference type="Gene3D" id="3.10.105.10">
    <property type="entry name" value="Dipeptide-binding Protein, Domain 3"/>
    <property type="match status" value="1"/>
</dbReference>
<evidence type="ECO:0000313" key="4">
    <source>
        <dbReference type="Proteomes" id="UP000614741"/>
    </source>
</evidence>
<protein>
    <submittedName>
        <fullName evidence="3">ABC transporter substrate-binding protein</fullName>
    </submittedName>
</protein>
<dbReference type="Proteomes" id="UP000614741">
    <property type="component" value="Unassembled WGS sequence"/>
</dbReference>
<proteinExistence type="predicted"/>
<dbReference type="RefSeq" id="WP_203676082.1">
    <property type="nucleotide sequence ID" value="NZ_BONP01000034.1"/>
</dbReference>
<dbReference type="InterPro" id="IPR030678">
    <property type="entry name" value="Peptide/Ni-bd"/>
</dbReference>
<gene>
    <name evidence="3" type="ORF">Cph01nite_34780</name>
</gene>
<organism evidence="3 4">
    <name type="scientific">Cellulomonas phragmiteti</name>
    <dbReference type="NCBI Taxonomy" id="478780"/>
    <lineage>
        <taxon>Bacteria</taxon>
        <taxon>Bacillati</taxon>
        <taxon>Actinomycetota</taxon>
        <taxon>Actinomycetes</taxon>
        <taxon>Micrococcales</taxon>
        <taxon>Cellulomonadaceae</taxon>
        <taxon>Cellulomonas</taxon>
    </lineage>
</organism>
<dbReference type="PIRSF" id="PIRSF002741">
    <property type="entry name" value="MppA"/>
    <property type="match status" value="1"/>
</dbReference>
<dbReference type="PANTHER" id="PTHR30290:SF83">
    <property type="entry name" value="ABC TRANSPORTER SUBSTRATE-BINDING PROTEIN"/>
    <property type="match status" value="1"/>
</dbReference>
<dbReference type="Pfam" id="PF00496">
    <property type="entry name" value="SBP_bac_5"/>
    <property type="match status" value="1"/>
</dbReference>
<reference evidence="3 4" key="1">
    <citation type="submission" date="2021-01" db="EMBL/GenBank/DDBJ databases">
        <title>Whole genome shotgun sequence of Cellulomonas phragmiteti NBRC 110785.</title>
        <authorList>
            <person name="Komaki H."/>
            <person name="Tamura T."/>
        </authorList>
    </citation>
    <scope>NUCLEOTIDE SEQUENCE [LARGE SCALE GENOMIC DNA]</scope>
    <source>
        <strain evidence="3 4">NBRC 110785</strain>
    </source>
</reference>
<evidence type="ECO:0000256" key="1">
    <source>
        <dbReference type="SAM" id="SignalP"/>
    </source>
</evidence>
<comment type="caution">
    <text evidence="3">The sequence shown here is derived from an EMBL/GenBank/DDBJ whole genome shotgun (WGS) entry which is preliminary data.</text>
</comment>
<name>A0ABQ4DQT3_9CELL</name>
<evidence type="ECO:0000313" key="3">
    <source>
        <dbReference type="EMBL" id="GIG41716.1"/>
    </source>
</evidence>
<dbReference type="InterPro" id="IPR039424">
    <property type="entry name" value="SBP_5"/>
</dbReference>
<feature type="chain" id="PRO_5046298799" evidence="1">
    <location>
        <begin position="23"/>
        <end position="528"/>
    </location>
</feature>
<dbReference type="CDD" id="cd08490">
    <property type="entry name" value="PBP2_NikA_DppA_OppA_like_3"/>
    <property type="match status" value="1"/>
</dbReference>
<dbReference type="EMBL" id="BONP01000034">
    <property type="protein sequence ID" value="GIG41716.1"/>
    <property type="molecule type" value="Genomic_DNA"/>
</dbReference>
<evidence type="ECO:0000259" key="2">
    <source>
        <dbReference type="Pfam" id="PF00496"/>
    </source>
</evidence>
<dbReference type="Gene3D" id="3.40.190.10">
    <property type="entry name" value="Periplasmic binding protein-like II"/>
    <property type="match status" value="1"/>
</dbReference>
<keyword evidence="1" id="KW-0732">Signal</keyword>
<dbReference type="InterPro" id="IPR000914">
    <property type="entry name" value="SBP_5_dom"/>
</dbReference>
<dbReference type="SUPFAM" id="SSF53850">
    <property type="entry name" value="Periplasmic binding protein-like II"/>
    <property type="match status" value="1"/>
</dbReference>
<dbReference type="PANTHER" id="PTHR30290">
    <property type="entry name" value="PERIPLASMIC BINDING COMPONENT OF ABC TRANSPORTER"/>
    <property type="match status" value="1"/>
</dbReference>
<keyword evidence="4" id="KW-1185">Reference proteome</keyword>
<feature type="signal peptide" evidence="1">
    <location>
        <begin position="1"/>
        <end position="22"/>
    </location>
</feature>